<evidence type="ECO:0000313" key="2">
    <source>
        <dbReference type="Proteomes" id="UP001152795"/>
    </source>
</evidence>
<dbReference type="AlphaFoldDB" id="A0A7D9DV20"/>
<protein>
    <submittedName>
        <fullName evidence="1">Uncharacterized protein</fullName>
    </submittedName>
</protein>
<sequence>MLVRGAYMQIENAAWKSAALRKQLQIVALKQIDSECNGLCLTKQPSCLRSPNKDKLLDFSLEKFEKELEKRAPFTHAILETACVNRRNHNIRGEWVPWYDSSSSLEKPIFS</sequence>
<name>A0A7D9DV20_PARCT</name>
<proteinExistence type="predicted"/>
<keyword evidence="2" id="KW-1185">Reference proteome</keyword>
<gene>
    <name evidence="1" type="ORF">PACLA_8A014545</name>
</gene>
<dbReference type="Proteomes" id="UP001152795">
    <property type="component" value="Unassembled WGS sequence"/>
</dbReference>
<dbReference type="EMBL" id="CACRXK020002270">
    <property type="protein sequence ID" value="CAB3993491.1"/>
    <property type="molecule type" value="Genomic_DNA"/>
</dbReference>
<comment type="caution">
    <text evidence="1">The sequence shown here is derived from an EMBL/GenBank/DDBJ whole genome shotgun (WGS) entry which is preliminary data.</text>
</comment>
<accession>A0A7D9DV20</accession>
<reference evidence="1" key="1">
    <citation type="submission" date="2020-04" db="EMBL/GenBank/DDBJ databases">
        <authorList>
            <person name="Alioto T."/>
            <person name="Alioto T."/>
            <person name="Gomez Garrido J."/>
        </authorList>
    </citation>
    <scope>NUCLEOTIDE SEQUENCE</scope>
    <source>
        <strain evidence="1">A484AB</strain>
    </source>
</reference>
<evidence type="ECO:0000313" key="1">
    <source>
        <dbReference type="EMBL" id="CAB3993491.1"/>
    </source>
</evidence>
<organism evidence="1 2">
    <name type="scientific">Paramuricea clavata</name>
    <name type="common">Red gorgonian</name>
    <name type="synonym">Violescent sea-whip</name>
    <dbReference type="NCBI Taxonomy" id="317549"/>
    <lineage>
        <taxon>Eukaryota</taxon>
        <taxon>Metazoa</taxon>
        <taxon>Cnidaria</taxon>
        <taxon>Anthozoa</taxon>
        <taxon>Octocorallia</taxon>
        <taxon>Malacalcyonacea</taxon>
        <taxon>Plexauridae</taxon>
        <taxon>Paramuricea</taxon>
    </lineage>
</organism>